<dbReference type="Gene3D" id="3.30.565.10">
    <property type="entry name" value="Histidine kinase-like ATPase, C-terminal domain"/>
    <property type="match status" value="1"/>
</dbReference>
<dbReference type="AlphaFoldDB" id="A0A935IM86"/>
<evidence type="ECO:0000256" key="3">
    <source>
        <dbReference type="ARBA" id="ARBA00023012"/>
    </source>
</evidence>
<gene>
    <name evidence="5" type="ORF">IPI13_06440</name>
</gene>
<dbReference type="SUPFAM" id="SSF55781">
    <property type="entry name" value="GAF domain-like"/>
    <property type="match status" value="2"/>
</dbReference>
<dbReference type="InterPro" id="IPR003018">
    <property type="entry name" value="GAF"/>
</dbReference>
<proteinExistence type="predicted"/>
<feature type="domain" description="GAF" evidence="4">
    <location>
        <begin position="32"/>
        <end position="180"/>
    </location>
</feature>
<dbReference type="Pfam" id="PF07730">
    <property type="entry name" value="HisKA_3"/>
    <property type="match status" value="1"/>
</dbReference>
<dbReference type="Pfam" id="PF02518">
    <property type="entry name" value="HATPase_c"/>
    <property type="match status" value="1"/>
</dbReference>
<dbReference type="InterPro" id="IPR029016">
    <property type="entry name" value="GAF-like_dom_sf"/>
</dbReference>
<dbReference type="PANTHER" id="PTHR24421:SF56">
    <property type="entry name" value="OXYGEN SENSOR HISTIDINE KINASE RESPONSE REGULATOR DOST"/>
    <property type="match status" value="1"/>
</dbReference>
<dbReference type="Gene3D" id="3.30.450.40">
    <property type="match status" value="2"/>
</dbReference>
<dbReference type="InterPro" id="IPR036890">
    <property type="entry name" value="HATPase_C_sf"/>
</dbReference>
<reference evidence="5 6" key="1">
    <citation type="submission" date="2020-10" db="EMBL/GenBank/DDBJ databases">
        <title>Connecting structure to function with the recovery of over 1000 high-quality activated sludge metagenome-assembled genomes encoding full-length rRNA genes using long-read sequencing.</title>
        <authorList>
            <person name="Singleton C.M."/>
            <person name="Petriglieri F."/>
            <person name="Kristensen J.M."/>
            <person name="Kirkegaard R.H."/>
            <person name="Michaelsen T.Y."/>
            <person name="Andersen M.H."/>
            <person name="Karst S.M."/>
            <person name="Dueholm M.S."/>
            <person name="Nielsen P.H."/>
            <person name="Albertsen M."/>
        </authorList>
    </citation>
    <scope>NUCLEOTIDE SEQUENCE [LARGE SCALE GENOMIC DNA]</scope>
    <source>
        <strain evidence="5">Ega_18-Q3-R5-49_MAXAC.001</strain>
    </source>
</reference>
<dbReference type="InterPro" id="IPR050482">
    <property type="entry name" value="Sensor_HK_TwoCompSys"/>
</dbReference>
<dbReference type="Gene3D" id="1.20.5.1930">
    <property type="match status" value="1"/>
</dbReference>
<dbReference type="GO" id="GO:0046983">
    <property type="term" value="F:protein dimerization activity"/>
    <property type="evidence" value="ECO:0007669"/>
    <property type="project" value="InterPro"/>
</dbReference>
<evidence type="ECO:0000256" key="1">
    <source>
        <dbReference type="ARBA" id="ARBA00022679"/>
    </source>
</evidence>
<name>A0A935IM86_9MICO</name>
<evidence type="ECO:0000259" key="4">
    <source>
        <dbReference type="SMART" id="SM00065"/>
    </source>
</evidence>
<dbReference type="Pfam" id="PF13185">
    <property type="entry name" value="GAF_2"/>
    <property type="match status" value="1"/>
</dbReference>
<dbReference type="GO" id="GO:0016020">
    <property type="term" value="C:membrane"/>
    <property type="evidence" value="ECO:0007669"/>
    <property type="project" value="InterPro"/>
</dbReference>
<dbReference type="InterPro" id="IPR011712">
    <property type="entry name" value="Sig_transdc_His_kin_sub3_dim/P"/>
</dbReference>
<keyword evidence="2" id="KW-0418">Kinase</keyword>
<dbReference type="InterPro" id="IPR003594">
    <property type="entry name" value="HATPase_dom"/>
</dbReference>
<dbReference type="EMBL" id="JADJIB010000002">
    <property type="protein sequence ID" value="MBK7272813.1"/>
    <property type="molecule type" value="Genomic_DNA"/>
</dbReference>
<keyword evidence="1" id="KW-0808">Transferase</keyword>
<dbReference type="PANTHER" id="PTHR24421">
    <property type="entry name" value="NITRATE/NITRITE SENSOR PROTEIN NARX-RELATED"/>
    <property type="match status" value="1"/>
</dbReference>
<dbReference type="CDD" id="cd16917">
    <property type="entry name" value="HATPase_UhpB-NarQ-NarX-like"/>
    <property type="match status" value="1"/>
</dbReference>
<dbReference type="SUPFAM" id="SSF55874">
    <property type="entry name" value="ATPase domain of HSP90 chaperone/DNA topoisomerase II/histidine kinase"/>
    <property type="match status" value="1"/>
</dbReference>
<dbReference type="GO" id="GO:0000155">
    <property type="term" value="F:phosphorelay sensor kinase activity"/>
    <property type="evidence" value="ECO:0007669"/>
    <property type="project" value="InterPro"/>
</dbReference>
<comment type="caution">
    <text evidence="5">The sequence shown here is derived from an EMBL/GenBank/DDBJ whole genome shotgun (WGS) entry which is preliminary data.</text>
</comment>
<sequence length="565" mass="59898">MQLNLTGLSMPRSSHAVTTLLNAVLAVGSGLDLSEVLTRIVRSACDLVGARYGALGVLRPDGEGLMEFVTSGLTPEEAGRVASQPFGHGVLGTLIRDPRPLRLSAVGEHPDAVGFPPGHPVMTTFLGAPIHVRGEVFGNIYLADKVGGLEFTGEDEELIVALAAAAGMAIDNARMFHMARSGRQWSDALREMTQALLYGRDQRVALSMLVQRAQLAAEAELAAVALAGEDGQLIIEASTGTDPRSRLIVGTPLAEPHWVTILDSGEPLLLLSREGEAVADSLAAQLREASGLPPHGQTAIVPMSVGTGSLGLLVVAWGEGESHTAYDAAEPLKQYADLAAVTLTAASAQRDRARMVVLEDRERIARDMHDVVIQRLFATGLGLQSASRVAAHPYVQKRLSEAVDELDLAIKDIRRMIFALHQPESQPLSEELHDLVVSFAEPLGFTPRLTVVGPLDDPETVDEWLRLDLLAVIREALSNVARHAQAGEVDVAVVVQADLVQVTVEDDGVGMIETGRRSGLANLSERAAGRRGSLVVLSPMAVLGGTRVIWEVPASVGAGPTGDPL</sequence>
<organism evidence="5 6">
    <name type="scientific">Candidatus Phosphoribacter hodrii</name>
    <dbReference type="NCBI Taxonomy" id="2953743"/>
    <lineage>
        <taxon>Bacteria</taxon>
        <taxon>Bacillati</taxon>
        <taxon>Actinomycetota</taxon>
        <taxon>Actinomycetes</taxon>
        <taxon>Micrococcales</taxon>
        <taxon>Dermatophilaceae</taxon>
        <taxon>Candidatus Phosphoribacter</taxon>
    </lineage>
</organism>
<evidence type="ECO:0000313" key="6">
    <source>
        <dbReference type="Proteomes" id="UP000726105"/>
    </source>
</evidence>
<protein>
    <submittedName>
        <fullName evidence="5">GAF domain-containing protein</fullName>
    </submittedName>
</protein>
<evidence type="ECO:0000313" key="5">
    <source>
        <dbReference type="EMBL" id="MBK7272813.1"/>
    </source>
</evidence>
<dbReference type="Proteomes" id="UP000726105">
    <property type="component" value="Unassembled WGS sequence"/>
</dbReference>
<dbReference type="SMART" id="SM00065">
    <property type="entry name" value="GAF"/>
    <property type="match status" value="1"/>
</dbReference>
<accession>A0A935IM86</accession>
<evidence type="ECO:0000256" key="2">
    <source>
        <dbReference type="ARBA" id="ARBA00022777"/>
    </source>
</evidence>
<keyword evidence="3" id="KW-0902">Two-component regulatory system</keyword>